<gene>
    <name evidence="2" type="ORF">DFP72DRAFT_930099</name>
</gene>
<evidence type="ECO:0000256" key="1">
    <source>
        <dbReference type="SAM" id="Phobius"/>
    </source>
</evidence>
<feature type="transmembrane region" description="Helical" evidence="1">
    <location>
        <begin position="118"/>
        <end position="140"/>
    </location>
</feature>
<keyword evidence="3" id="KW-1185">Reference proteome</keyword>
<keyword evidence="1" id="KW-0472">Membrane</keyword>
<keyword evidence="1" id="KW-0812">Transmembrane</keyword>
<reference evidence="2 3" key="1">
    <citation type="submission" date="2020-07" db="EMBL/GenBank/DDBJ databases">
        <title>Comparative genomics of pyrophilous fungi reveals a link between fire events and developmental genes.</title>
        <authorList>
            <consortium name="DOE Joint Genome Institute"/>
            <person name="Steindorff A.S."/>
            <person name="Carver A."/>
            <person name="Calhoun S."/>
            <person name="Stillman K."/>
            <person name="Liu H."/>
            <person name="Lipzen A."/>
            <person name="Pangilinan J."/>
            <person name="Labutti K."/>
            <person name="Bruns T.D."/>
            <person name="Grigoriev I.V."/>
        </authorList>
    </citation>
    <scope>NUCLEOTIDE SEQUENCE [LARGE SCALE GENOMIC DNA]</scope>
    <source>
        <strain evidence="2 3">CBS 144469</strain>
    </source>
</reference>
<accession>A0A8H6LWW1</accession>
<organism evidence="2 3">
    <name type="scientific">Ephemerocybe angulata</name>
    <dbReference type="NCBI Taxonomy" id="980116"/>
    <lineage>
        <taxon>Eukaryota</taxon>
        <taxon>Fungi</taxon>
        <taxon>Dikarya</taxon>
        <taxon>Basidiomycota</taxon>
        <taxon>Agaricomycotina</taxon>
        <taxon>Agaricomycetes</taxon>
        <taxon>Agaricomycetidae</taxon>
        <taxon>Agaricales</taxon>
        <taxon>Agaricineae</taxon>
        <taxon>Psathyrellaceae</taxon>
        <taxon>Ephemerocybe</taxon>
    </lineage>
</organism>
<evidence type="ECO:0000313" key="2">
    <source>
        <dbReference type="EMBL" id="KAF6744156.1"/>
    </source>
</evidence>
<proteinExistence type="predicted"/>
<comment type="caution">
    <text evidence="2">The sequence shown here is derived from an EMBL/GenBank/DDBJ whole genome shotgun (WGS) entry which is preliminary data.</text>
</comment>
<dbReference type="AlphaFoldDB" id="A0A8H6LWW1"/>
<dbReference type="Proteomes" id="UP000521943">
    <property type="component" value="Unassembled WGS sequence"/>
</dbReference>
<feature type="transmembrane region" description="Helical" evidence="1">
    <location>
        <begin position="53"/>
        <end position="72"/>
    </location>
</feature>
<name>A0A8H6LWW1_9AGAR</name>
<keyword evidence="1" id="KW-1133">Transmembrane helix</keyword>
<protein>
    <submittedName>
        <fullName evidence="2">Uncharacterized protein</fullName>
    </submittedName>
</protein>
<sequence>MTRGTSFDTISKSKDTMAADGLPSLGYDPRSVDLQYQSISPGAGANTHLIKQLLWVLIGVSLAHLGFSLASLGWGTLFIGPTTVVVSIIFNAVVLILLRIEGGRSQGSDVIGHGATTLFAWFITLLWMASLGLVIAFRAFNAMGYIGNRPMWNDDWTRGEDISSGGEIVLAAEGFGIMFTVACLCTKAWRSNKA</sequence>
<evidence type="ECO:0000313" key="3">
    <source>
        <dbReference type="Proteomes" id="UP000521943"/>
    </source>
</evidence>
<feature type="transmembrane region" description="Helical" evidence="1">
    <location>
        <begin position="78"/>
        <end position="98"/>
    </location>
</feature>
<feature type="transmembrane region" description="Helical" evidence="1">
    <location>
        <begin position="168"/>
        <end position="189"/>
    </location>
</feature>
<dbReference type="EMBL" id="JACGCI010000126">
    <property type="protein sequence ID" value="KAF6744156.1"/>
    <property type="molecule type" value="Genomic_DNA"/>
</dbReference>